<evidence type="ECO:0000313" key="1">
    <source>
        <dbReference type="EnsemblPlants" id="Kaladp0040s0362.1.v1.1"/>
    </source>
</evidence>
<sequence length="107" mass="11331">MLQFVVAGPCSSSSNSRRLSVPALLVTKSSSYGGIRLVRRLALPAAKHGALCMAVGLLRLVLGVLGCVRLIWVPRFIALLQICAEMPWPRPAPLARDASSSSPQGPP</sequence>
<dbReference type="Gramene" id="Kaladp0040s0362.1.v1.1">
    <property type="protein sequence ID" value="Kaladp0040s0362.1.v1.1"/>
    <property type="gene ID" value="Kaladp0040s0362.v1.1"/>
</dbReference>
<reference evidence="1" key="1">
    <citation type="submission" date="2021-01" db="UniProtKB">
        <authorList>
            <consortium name="EnsemblPlants"/>
        </authorList>
    </citation>
    <scope>IDENTIFICATION</scope>
</reference>
<dbReference type="EnsemblPlants" id="Kaladp0040s0362.1.v1.1">
    <property type="protein sequence ID" value="Kaladp0040s0362.1.v1.1"/>
    <property type="gene ID" value="Kaladp0040s0362.v1.1"/>
</dbReference>
<dbReference type="Proteomes" id="UP000594263">
    <property type="component" value="Unplaced"/>
</dbReference>
<name>A0A7N0TNA4_KALFE</name>
<dbReference type="AlphaFoldDB" id="A0A7N0TNA4"/>
<accession>A0A7N0TNA4</accession>
<evidence type="ECO:0000313" key="2">
    <source>
        <dbReference type="Proteomes" id="UP000594263"/>
    </source>
</evidence>
<protein>
    <submittedName>
        <fullName evidence="1">Uncharacterized protein</fullName>
    </submittedName>
</protein>
<proteinExistence type="predicted"/>
<organism evidence="1 2">
    <name type="scientific">Kalanchoe fedtschenkoi</name>
    <name type="common">Lavender scallops</name>
    <name type="synonym">South American air plant</name>
    <dbReference type="NCBI Taxonomy" id="63787"/>
    <lineage>
        <taxon>Eukaryota</taxon>
        <taxon>Viridiplantae</taxon>
        <taxon>Streptophyta</taxon>
        <taxon>Embryophyta</taxon>
        <taxon>Tracheophyta</taxon>
        <taxon>Spermatophyta</taxon>
        <taxon>Magnoliopsida</taxon>
        <taxon>eudicotyledons</taxon>
        <taxon>Gunneridae</taxon>
        <taxon>Pentapetalae</taxon>
        <taxon>Saxifragales</taxon>
        <taxon>Crassulaceae</taxon>
        <taxon>Kalanchoe</taxon>
    </lineage>
</organism>
<keyword evidence="2" id="KW-1185">Reference proteome</keyword>